<sequence length="125" mass="14145">MDVMETQIESLPGSDNIQIPPSIERALDEPIPRMEVPSVLQMEQPNVSYSIAKKESTFDISKQVLSKEFALLIVMLLVVDSRYLNVLITRYVPIGMIKSNNLVKTLLKVGVVALVFVLVRHYFIK</sequence>
<feature type="transmembrane region" description="Helical" evidence="1">
    <location>
        <begin position="69"/>
        <end position="93"/>
    </location>
</feature>
<dbReference type="EMBL" id="KY565527">
    <property type="protein sequence ID" value="ARR75018.1"/>
    <property type="molecule type" value="Genomic_DNA"/>
</dbReference>
<name>A0A1X9VNX6_9VIRU</name>
<organism evidence="2">
    <name type="scientific">Mimivirus AB-566-O17</name>
    <dbReference type="NCBI Taxonomy" id="1988039"/>
    <lineage>
        <taxon>Viruses</taxon>
        <taxon>Varidnaviria</taxon>
        <taxon>Bamfordvirae</taxon>
        <taxon>Nucleocytoviricota</taxon>
        <taxon>Megaviricetes</taxon>
        <taxon>Imitervirales</taxon>
        <taxon>Mimiviridae</taxon>
        <taxon>Megamimivirinae</taxon>
        <taxon>Mimivirus</taxon>
    </lineage>
</organism>
<feature type="transmembrane region" description="Helical" evidence="1">
    <location>
        <begin position="105"/>
        <end position="124"/>
    </location>
</feature>
<proteinExistence type="predicted"/>
<keyword evidence="1" id="KW-0472">Membrane</keyword>
<reference evidence="2" key="1">
    <citation type="journal article" date="2017" name="ISME J.">
        <title>Genomic exploration of individual giant ocean viruses.</title>
        <authorList>
            <person name="Wilson W.H."/>
            <person name="Gilg I.C."/>
            <person name="Moniruzzaman M."/>
            <person name="Field E.K."/>
            <person name="Koren S."/>
            <person name="LeCleir G.R."/>
            <person name="Martinez Martinez J."/>
            <person name="Poulton N.J."/>
            <person name="Swan B.K."/>
            <person name="Stepanauskas R."/>
            <person name="Wilhelm S.W."/>
        </authorList>
    </citation>
    <scope>NUCLEOTIDE SEQUENCE</scope>
</reference>
<evidence type="ECO:0000256" key="1">
    <source>
        <dbReference type="SAM" id="Phobius"/>
    </source>
</evidence>
<evidence type="ECO:0000313" key="2">
    <source>
        <dbReference type="EMBL" id="ARR75018.1"/>
    </source>
</evidence>
<protein>
    <submittedName>
        <fullName evidence="2">Uncharacterized protein</fullName>
    </submittedName>
</protein>
<gene>
    <name evidence="2" type="ORF">SAGO17_00100</name>
</gene>
<keyword evidence="1" id="KW-0812">Transmembrane</keyword>
<keyword evidence="1" id="KW-1133">Transmembrane helix</keyword>
<accession>A0A1X9VNX6</accession>